<dbReference type="InterPro" id="IPR005804">
    <property type="entry name" value="FA_desaturase_dom"/>
</dbReference>
<sequence length="328" mass="37492">MNTSIKDLAAHCARYRTPSKFHAVRQIANTTIPFVALSAAMYFSLHVGYWLTLLLAIPLAGCALRFFIIQHDCGHGSFFASKRANDITGRIVSILTITPYAYWRRLHALHHASSSNLDRRGFGDINTLTTDEYKALTPMRRLGYRIYRHPAFLLMIGGPIHFLLLQRLPLTLRRPAWEMWSSVMIHNLAMLAFYGTLLILLGWVNFAVMVVPVLVAAAAMGVWLFYVQHQFETTSWDKSDAWDRQSGALQGSSYYELPRVLRWFTGNIGLHHIHHLCSHIPNYRLQECLDAMPELKTINRLTIMDSLRTASLALWDPRQRKLVGFQGV</sequence>
<dbReference type="CDD" id="cd03507">
    <property type="entry name" value="Delta12-FADS-like"/>
    <property type="match status" value="1"/>
</dbReference>
<reference evidence="3 4" key="1">
    <citation type="journal article" date="2011" name="Stand. Genomic Sci.">
        <title>Complete genome sequence of Parvibaculum lavamentivorans type strain (DS-1(T)).</title>
        <authorList>
            <person name="Schleheck D."/>
            <person name="Weiss M."/>
            <person name="Pitluck S."/>
            <person name="Bruce D."/>
            <person name="Land M.L."/>
            <person name="Han S."/>
            <person name="Saunders E."/>
            <person name="Tapia R."/>
            <person name="Detter C."/>
            <person name="Brettin T."/>
            <person name="Han J."/>
            <person name="Woyke T."/>
            <person name="Goodwin L."/>
            <person name="Pennacchio L."/>
            <person name="Nolan M."/>
            <person name="Cook A.M."/>
            <person name="Kjelleberg S."/>
            <person name="Thomas T."/>
        </authorList>
    </citation>
    <scope>NUCLEOTIDE SEQUENCE [LARGE SCALE GENOMIC DNA]</scope>
    <source>
        <strain evidence="4">DS-1 / DSM 13023 / NCIMB 13966</strain>
    </source>
</reference>
<keyword evidence="1" id="KW-1133">Transmembrane helix</keyword>
<feature type="transmembrane region" description="Helical" evidence="1">
    <location>
        <begin position="206"/>
        <end position="226"/>
    </location>
</feature>
<dbReference type="KEGG" id="pla:Plav_3282"/>
<feature type="domain" description="Fatty acid desaturase" evidence="2">
    <location>
        <begin position="50"/>
        <end position="293"/>
    </location>
</feature>
<dbReference type="HOGENOM" id="CLU_043118_0_0_5"/>
<keyword evidence="1" id="KW-0812">Transmembrane</keyword>
<evidence type="ECO:0000256" key="1">
    <source>
        <dbReference type="SAM" id="Phobius"/>
    </source>
</evidence>
<evidence type="ECO:0000313" key="4">
    <source>
        <dbReference type="Proteomes" id="UP000006377"/>
    </source>
</evidence>
<feature type="transmembrane region" description="Helical" evidence="1">
    <location>
        <begin position="23"/>
        <end position="43"/>
    </location>
</feature>
<dbReference type="Proteomes" id="UP000006377">
    <property type="component" value="Chromosome"/>
</dbReference>
<dbReference type="AlphaFoldDB" id="A7HYA4"/>
<dbReference type="OrthoDB" id="9769653at2"/>
<dbReference type="RefSeq" id="WP_012112215.1">
    <property type="nucleotide sequence ID" value="NC_009719.1"/>
</dbReference>
<feature type="transmembrane region" description="Helical" evidence="1">
    <location>
        <begin position="177"/>
        <end position="200"/>
    </location>
</feature>
<protein>
    <submittedName>
        <fullName evidence="3">Fatty acid desaturase</fullName>
    </submittedName>
</protein>
<accession>A7HYA4</accession>
<dbReference type="GO" id="GO:0006629">
    <property type="term" value="P:lipid metabolic process"/>
    <property type="evidence" value="ECO:0007669"/>
    <property type="project" value="InterPro"/>
</dbReference>
<name>A7HYA4_PARL1</name>
<dbReference type="PANTHER" id="PTHR19353:SF73">
    <property type="entry name" value="FATTY ACID DESATURASE"/>
    <property type="match status" value="1"/>
</dbReference>
<evidence type="ECO:0000259" key="2">
    <source>
        <dbReference type="Pfam" id="PF00487"/>
    </source>
</evidence>
<organism evidence="3 4">
    <name type="scientific">Parvibaculum lavamentivorans (strain DS-1 / DSM 13023 / NCIMB 13966)</name>
    <dbReference type="NCBI Taxonomy" id="402881"/>
    <lineage>
        <taxon>Bacteria</taxon>
        <taxon>Pseudomonadati</taxon>
        <taxon>Pseudomonadota</taxon>
        <taxon>Alphaproteobacteria</taxon>
        <taxon>Hyphomicrobiales</taxon>
        <taxon>Parvibaculaceae</taxon>
        <taxon>Parvibaculum</taxon>
    </lineage>
</organism>
<proteinExistence type="predicted"/>
<dbReference type="GO" id="GO:0016717">
    <property type="term" value="F:oxidoreductase activity, acting on paired donors, with oxidation of a pair of donors resulting in the reduction of molecular oxygen to two molecules of water"/>
    <property type="evidence" value="ECO:0007669"/>
    <property type="project" value="TreeGrafter"/>
</dbReference>
<gene>
    <name evidence="3" type="ordered locus">Plav_3282</name>
</gene>
<dbReference type="eggNOG" id="COG3239">
    <property type="taxonomic scope" value="Bacteria"/>
</dbReference>
<dbReference type="GO" id="GO:0016020">
    <property type="term" value="C:membrane"/>
    <property type="evidence" value="ECO:0007669"/>
    <property type="project" value="TreeGrafter"/>
</dbReference>
<evidence type="ECO:0000313" key="3">
    <source>
        <dbReference type="EMBL" id="ABS64887.1"/>
    </source>
</evidence>
<dbReference type="PANTHER" id="PTHR19353">
    <property type="entry name" value="FATTY ACID DESATURASE 2"/>
    <property type="match status" value="1"/>
</dbReference>
<keyword evidence="1" id="KW-0472">Membrane</keyword>
<dbReference type="InterPro" id="IPR012171">
    <property type="entry name" value="Fatty_acid_desaturase"/>
</dbReference>
<feature type="transmembrane region" description="Helical" evidence="1">
    <location>
        <begin position="49"/>
        <end position="67"/>
    </location>
</feature>
<keyword evidence="4" id="KW-1185">Reference proteome</keyword>
<dbReference type="Pfam" id="PF00487">
    <property type="entry name" value="FA_desaturase"/>
    <property type="match status" value="1"/>
</dbReference>
<feature type="transmembrane region" description="Helical" evidence="1">
    <location>
        <begin position="146"/>
        <end position="165"/>
    </location>
</feature>
<dbReference type="STRING" id="402881.Plav_3282"/>
<dbReference type="EMBL" id="CP000774">
    <property type="protein sequence ID" value="ABS64887.1"/>
    <property type="molecule type" value="Genomic_DNA"/>
</dbReference>